<evidence type="ECO:0000313" key="2">
    <source>
        <dbReference type="Proteomes" id="UP001454036"/>
    </source>
</evidence>
<accession>A0AAV3PFC6</accession>
<keyword evidence="2" id="KW-1185">Reference proteome</keyword>
<dbReference type="AlphaFoldDB" id="A0AAV3PFC6"/>
<dbReference type="EMBL" id="BAABME010017414">
    <property type="protein sequence ID" value="GAA0149971.1"/>
    <property type="molecule type" value="Genomic_DNA"/>
</dbReference>
<comment type="caution">
    <text evidence="1">The sequence shown here is derived from an EMBL/GenBank/DDBJ whole genome shotgun (WGS) entry which is preliminary data.</text>
</comment>
<sequence>MNTSLSLKGMDNQIKEIHVIAFTVSSDVLLVCKEIVVGVHDFQNVIDFDFTPRMSMKELCVPIAFRYSSDLIEVTTKEDVMMRKGFEMLAYTVPSVMPIVKVKMTINTGNIPWVREFHRNFKKKEILG</sequence>
<name>A0AAV3PFC6_LITER</name>
<dbReference type="Proteomes" id="UP001454036">
    <property type="component" value="Unassembled WGS sequence"/>
</dbReference>
<protein>
    <submittedName>
        <fullName evidence="1">Uncharacterized protein</fullName>
    </submittedName>
</protein>
<organism evidence="1 2">
    <name type="scientific">Lithospermum erythrorhizon</name>
    <name type="common">Purple gromwell</name>
    <name type="synonym">Lithospermum officinale var. erythrorhizon</name>
    <dbReference type="NCBI Taxonomy" id="34254"/>
    <lineage>
        <taxon>Eukaryota</taxon>
        <taxon>Viridiplantae</taxon>
        <taxon>Streptophyta</taxon>
        <taxon>Embryophyta</taxon>
        <taxon>Tracheophyta</taxon>
        <taxon>Spermatophyta</taxon>
        <taxon>Magnoliopsida</taxon>
        <taxon>eudicotyledons</taxon>
        <taxon>Gunneridae</taxon>
        <taxon>Pentapetalae</taxon>
        <taxon>asterids</taxon>
        <taxon>lamiids</taxon>
        <taxon>Boraginales</taxon>
        <taxon>Boraginaceae</taxon>
        <taxon>Boraginoideae</taxon>
        <taxon>Lithospermeae</taxon>
        <taxon>Lithospermum</taxon>
    </lineage>
</organism>
<evidence type="ECO:0000313" key="1">
    <source>
        <dbReference type="EMBL" id="GAA0149971.1"/>
    </source>
</evidence>
<reference evidence="1 2" key="1">
    <citation type="submission" date="2024-01" db="EMBL/GenBank/DDBJ databases">
        <title>The complete chloroplast genome sequence of Lithospermum erythrorhizon: insights into the phylogenetic relationship among Boraginaceae species and the maternal lineages of purple gromwells.</title>
        <authorList>
            <person name="Okada T."/>
            <person name="Watanabe K."/>
        </authorList>
    </citation>
    <scope>NUCLEOTIDE SEQUENCE [LARGE SCALE GENOMIC DNA]</scope>
</reference>
<gene>
    <name evidence="1" type="ORF">LIER_37036</name>
</gene>
<proteinExistence type="predicted"/>